<sequence>MRDKTGTFPSLKSSGDFGTLEPELLTLLFSNAKGPFGGICWCEIPELLTPEGSVGILGGPYGLPLMSFLLTPLLGEPDNWFLGVRTISFLMFSCSARGFDSL</sequence>
<organism evidence="1">
    <name type="scientific">Cacopsylla melanoneura</name>
    <dbReference type="NCBI Taxonomy" id="428564"/>
    <lineage>
        <taxon>Eukaryota</taxon>
        <taxon>Metazoa</taxon>
        <taxon>Ecdysozoa</taxon>
        <taxon>Arthropoda</taxon>
        <taxon>Hexapoda</taxon>
        <taxon>Insecta</taxon>
        <taxon>Pterygota</taxon>
        <taxon>Neoptera</taxon>
        <taxon>Paraneoptera</taxon>
        <taxon>Hemiptera</taxon>
        <taxon>Sternorrhyncha</taxon>
        <taxon>Psylloidea</taxon>
        <taxon>Psyllidae</taxon>
        <taxon>Psyllinae</taxon>
        <taxon>Cacopsylla</taxon>
    </lineage>
</organism>
<dbReference type="EMBL" id="HBUF01326051">
    <property type="protein sequence ID" value="CAG6695926.1"/>
    <property type="molecule type" value="Transcribed_RNA"/>
</dbReference>
<protein>
    <submittedName>
        <fullName evidence="1">Uncharacterized protein</fullName>
    </submittedName>
</protein>
<name>A0A8D8XG90_9HEMI</name>
<dbReference type="EMBL" id="HBUF01326052">
    <property type="protein sequence ID" value="CAG6695927.1"/>
    <property type="molecule type" value="Transcribed_RNA"/>
</dbReference>
<proteinExistence type="predicted"/>
<reference evidence="1" key="1">
    <citation type="submission" date="2021-05" db="EMBL/GenBank/DDBJ databases">
        <authorList>
            <person name="Alioto T."/>
            <person name="Alioto T."/>
            <person name="Gomez Garrido J."/>
        </authorList>
    </citation>
    <scope>NUCLEOTIDE SEQUENCE</scope>
</reference>
<dbReference type="AlphaFoldDB" id="A0A8D8XG90"/>
<evidence type="ECO:0000313" key="1">
    <source>
        <dbReference type="EMBL" id="CAG6695927.1"/>
    </source>
</evidence>
<accession>A0A8D8XG90</accession>